<dbReference type="InterPro" id="IPR038729">
    <property type="entry name" value="Rad50/SbcC_AAA"/>
</dbReference>
<proteinExistence type="predicted"/>
<gene>
    <name evidence="4" type="ORF">DCG58_01070</name>
</gene>
<dbReference type="RefSeq" id="WP_272986429.1">
    <property type="nucleotide sequence ID" value="NZ_CALCOC010000193.1"/>
</dbReference>
<dbReference type="Proteomes" id="UP000259610">
    <property type="component" value="Unassembled WGS sequence"/>
</dbReference>
<evidence type="ECO:0000256" key="1">
    <source>
        <dbReference type="SAM" id="Coils"/>
    </source>
</evidence>
<dbReference type="InterPro" id="IPR027417">
    <property type="entry name" value="P-loop_NTPase"/>
</dbReference>
<feature type="compositionally biased region" description="Basic and acidic residues" evidence="2">
    <location>
        <begin position="326"/>
        <end position="339"/>
    </location>
</feature>
<dbReference type="PANTHER" id="PTHR41259:SF1">
    <property type="entry name" value="DOUBLE-STRAND BREAK REPAIR RAD50 ATPASE, PUTATIVE-RELATED"/>
    <property type="match status" value="1"/>
</dbReference>
<dbReference type="PANTHER" id="PTHR41259">
    <property type="entry name" value="DOUBLE-STRAND BREAK REPAIR RAD50 ATPASE, PUTATIVE-RELATED"/>
    <property type="match status" value="1"/>
</dbReference>
<reference evidence="4 5" key="1">
    <citation type="journal article" date="2018" name="Nat. Biotechnol.">
        <title>A standardized bacterial taxonomy based on genome phylogeny substantially revises the tree of life.</title>
        <authorList>
            <person name="Parks D.H."/>
            <person name="Chuvochina M."/>
            <person name="Waite D.W."/>
            <person name="Rinke C."/>
            <person name="Skarshewski A."/>
            <person name="Chaumeil P.A."/>
            <person name="Hugenholtz P."/>
        </authorList>
    </citation>
    <scope>NUCLEOTIDE SEQUENCE [LARGE SCALE GENOMIC DNA]</scope>
    <source>
        <strain evidence="4">UBA8733</strain>
    </source>
</reference>
<dbReference type="GO" id="GO:0006302">
    <property type="term" value="P:double-strand break repair"/>
    <property type="evidence" value="ECO:0007669"/>
    <property type="project" value="InterPro"/>
</dbReference>
<feature type="compositionally biased region" description="Low complexity" evidence="2">
    <location>
        <begin position="344"/>
        <end position="362"/>
    </location>
</feature>
<sequence length="822" mass="89970">MRIRSITLTNVRRFTDTARIEGLSDGLNVLCEPNEFGKSTLFDALQAVFFKAHTSSDKDVKALRPHVGGAPEIVVEVETDDGHFVITKRWMSKPTAKIEQDGRLIAQADEAESWIGRLLGGGDGGQSGLLWVRQGLTTLSEGSKKEKEAALEARRDLLSSVTGEVEAMTGGRRMDLALSRCKEELSNFATAGGRPKTGGPWKDAEQHVESLRLQHTELAGQVAQLRDQLDERKRKRRELEELENPEASAARKKRVADATAELQAAQRHADAVETEARKVDAARLAVTNVKSRLEGLRRDLKERDASVEARQAVAENAEAAQLALKAAEDSRTKAQREFDEAQEEYQSAQEALRASQRRQAALDGAERRKELKERIEKAEAARVSMESAAAEAAQGPDPRSMRELEELAGALKTAQALRDSKSASLLIRYAEGGQGKIKQNEEELPDDIPVPVTGDTDLVIEQIGTLSIHPGIDDYKDDSVETAENALIEELKRFNCTTIDEARDAAVQRDAAEQSRLEANAIFESLAPNGIEDLRKKLTAIPKLDAAELDVPTLEDAETRFAKAGDDRLTADTARTVEAERFSDARSESSKLDAALEAAQTREARAITALAQHGDTDEARLEDELSRAVTALEAAEALHSEKVKLAPDVHAAEATLKRVQSVEDAARADIARLKPALAALEANISRTADEAVEERLAETEQQLELAQAKLAGIEKEVAVLQKLQSVLEDARSEARDRYFEPVANELKPLLQLLWPDAELSWGDQTLLPSSLIRNGQEEPIDILSGGTKEQISLLVRLAFARMLAKQGQSALNRAGFAGDHSF</sequence>
<evidence type="ECO:0000256" key="2">
    <source>
        <dbReference type="SAM" id="MobiDB-lite"/>
    </source>
</evidence>
<accession>A0A3B9GUN0</accession>
<feature type="coiled-coil region" evidence="1">
    <location>
        <begin position="689"/>
        <end position="733"/>
    </location>
</feature>
<comment type="caution">
    <text evidence="4">The sequence shown here is derived from an EMBL/GenBank/DDBJ whole genome shotgun (WGS) entry which is preliminary data.</text>
</comment>
<dbReference type="GO" id="GO:0016887">
    <property type="term" value="F:ATP hydrolysis activity"/>
    <property type="evidence" value="ECO:0007669"/>
    <property type="project" value="InterPro"/>
</dbReference>
<dbReference type="SUPFAM" id="SSF52540">
    <property type="entry name" value="P-loop containing nucleoside triphosphate hydrolases"/>
    <property type="match status" value="1"/>
</dbReference>
<organism evidence="4 5">
    <name type="scientific">Hyphomonas adhaerens</name>
    <dbReference type="NCBI Taxonomy" id="81029"/>
    <lineage>
        <taxon>Bacteria</taxon>
        <taxon>Pseudomonadati</taxon>
        <taxon>Pseudomonadota</taxon>
        <taxon>Alphaproteobacteria</taxon>
        <taxon>Hyphomonadales</taxon>
        <taxon>Hyphomonadaceae</taxon>
        <taxon>Hyphomonas</taxon>
    </lineage>
</organism>
<dbReference type="EMBL" id="DMAN01000022">
    <property type="protein sequence ID" value="HAE25724.1"/>
    <property type="molecule type" value="Genomic_DNA"/>
</dbReference>
<dbReference type="Pfam" id="PF13476">
    <property type="entry name" value="AAA_23"/>
    <property type="match status" value="1"/>
</dbReference>
<feature type="region of interest" description="Disordered" evidence="2">
    <location>
        <begin position="324"/>
        <end position="373"/>
    </location>
</feature>
<evidence type="ECO:0000259" key="3">
    <source>
        <dbReference type="Pfam" id="PF13476"/>
    </source>
</evidence>
<keyword evidence="1" id="KW-0175">Coiled coil</keyword>
<dbReference type="Gene3D" id="3.40.50.300">
    <property type="entry name" value="P-loop containing nucleotide triphosphate hydrolases"/>
    <property type="match status" value="2"/>
</dbReference>
<feature type="compositionally biased region" description="Basic and acidic residues" evidence="2">
    <location>
        <begin position="364"/>
        <end position="373"/>
    </location>
</feature>
<dbReference type="AlphaFoldDB" id="A0A3B9GUN0"/>
<evidence type="ECO:0000313" key="5">
    <source>
        <dbReference type="Proteomes" id="UP000259610"/>
    </source>
</evidence>
<feature type="coiled-coil region" evidence="1">
    <location>
        <begin position="208"/>
        <end position="275"/>
    </location>
</feature>
<feature type="domain" description="Rad50/SbcC-type AAA" evidence="3">
    <location>
        <begin position="5"/>
        <end position="263"/>
    </location>
</feature>
<evidence type="ECO:0000313" key="4">
    <source>
        <dbReference type="EMBL" id="HAE25724.1"/>
    </source>
</evidence>
<protein>
    <submittedName>
        <fullName evidence="4">Chromosome segregation protein SMC</fullName>
    </submittedName>
</protein>
<name>A0A3B9GUN0_9PROT</name>